<keyword evidence="2" id="KW-1185">Reference proteome</keyword>
<dbReference type="OrthoDB" id="152385at2759"/>
<name>A0A9Q0N2G7_9DIPT</name>
<protein>
    <submittedName>
        <fullName evidence="1">Down syndrome cell adhesion molecule-like protein Dscam2</fullName>
    </submittedName>
</protein>
<dbReference type="AlphaFoldDB" id="A0A9Q0N2G7"/>
<dbReference type="Proteomes" id="UP001151699">
    <property type="component" value="Chromosome B"/>
</dbReference>
<proteinExistence type="predicted"/>
<evidence type="ECO:0000313" key="1">
    <source>
        <dbReference type="EMBL" id="KAJ6641876.1"/>
    </source>
</evidence>
<accession>A0A9Q0N2G7</accession>
<sequence>MSGNFCKMHRVRTFSLSPYDEQLTEYVASSNSFDTQGPTFTLEPPFRLEFTNTAGSRADCTVRGNPPPHVEWLDLDNNAVSTIQSNGSETFN</sequence>
<comment type="caution">
    <text evidence="1">The sequence shown here is derived from an EMBL/GenBank/DDBJ whole genome shotgun (WGS) entry which is preliminary data.</text>
</comment>
<dbReference type="Gene3D" id="2.60.40.10">
    <property type="entry name" value="Immunoglobulins"/>
    <property type="match status" value="1"/>
</dbReference>
<gene>
    <name evidence="1" type="primary">Dscam2_11</name>
    <name evidence="1" type="ORF">Bhyg_06821</name>
</gene>
<dbReference type="EMBL" id="WJQU01000002">
    <property type="protein sequence ID" value="KAJ6641876.1"/>
    <property type="molecule type" value="Genomic_DNA"/>
</dbReference>
<reference evidence="1" key="1">
    <citation type="submission" date="2022-07" db="EMBL/GenBank/DDBJ databases">
        <authorList>
            <person name="Trinca V."/>
            <person name="Uliana J.V.C."/>
            <person name="Torres T.T."/>
            <person name="Ward R.J."/>
            <person name="Monesi N."/>
        </authorList>
    </citation>
    <scope>NUCLEOTIDE SEQUENCE</scope>
    <source>
        <strain evidence="1">HSMRA1968</strain>
        <tissue evidence="1">Whole embryos</tissue>
    </source>
</reference>
<organism evidence="1 2">
    <name type="scientific">Pseudolycoriella hygida</name>
    <dbReference type="NCBI Taxonomy" id="35572"/>
    <lineage>
        <taxon>Eukaryota</taxon>
        <taxon>Metazoa</taxon>
        <taxon>Ecdysozoa</taxon>
        <taxon>Arthropoda</taxon>
        <taxon>Hexapoda</taxon>
        <taxon>Insecta</taxon>
        <taxon>Pterygota</taxon>
        <taxon>Neoptera</taxon>
        <taxon>Endopterygota</taxon>
        <taxon>Diptera</taxon>
        <taxon>Nematocera</taxon>
        <taxon>Sciaroidea</taxon>
        <taxon>Sciaridae</taxon>
        <taxon>Pseudolycoriella</taxon>
    </lineage>
</organism>
<dbReference type="InterPro" id="IPR013783">
    <property type="entry name" value="Ig-like_fold"/>
</dbReference>
<evidence type="ECO:0000313" key="2">
    <source>
        <dbReference type="Proteomes" id="UP001151699"/>
    </source>
</evidence>